<keyword evidence="3" id="KW-1185">Reference proteome</keyword>
<dbReference type="EMBL" id="CAJHUB010000640">
    <property type="protein sequence ID" value="CAD7666838.1"/>
    <property type="molecule type" value="Genomic_DNA"/>
</dbReference>
<proteinExistence type="predicted"/>
<dbReference type="AlphaFoldDB" id="A0A811XVU7"/>
<evidence type="ECO:0000256" key="1">
    <source>
        <dbReference type="SAM" id="MobiDB-lite"/>
    </source>
</evidence>
<feature type="compositionally biased region" description="Basic and acidic residues" evidence="1">
    <location>
        <begin position="184"/>
        <end position="199"/>
    </location>
</feature>
<feature type="compositionally biased region" description="Low complexity" evidence="1">
    <location>
        <begin position="732"/>
        <end position="753"/>
    </location>
</feature>
<feature type="compositionally biased region" description="Basic and acidic residues" evidence="1">
    <location>
        <begin position="40"/>
        <end position="68"/>
    </location>
</feature>
<dbReference type="Proteomes" id="UP000645828">
    <property type="component" value="Unassembled WGS sequence"/>
</dbReference>
<feature type="compositionally biased region" description="Gly residues" evidence="1">
    <location>
        <begin position="625"/>
        <end position="636"/>
    </location>
</feature>
<feature type="compositionally biased region" description="Basic residues" evidence="1">
    <location>
        <begin position="281"/>
        <end position="296"/>
    </location>
</feature>
<feature type="compositionally biased region" description="Gly residues" evidence="1">
    <location>
        <begin position="718"/>
        <end position="731"/>
    </location>
</feature>
<feature type="compositionally biased region" description="Basic and acidic residues" evidence="1">
    <location>
        <begin position="394"/>
        <end position="405"/>
    </location>
</feature>
<protein>
    <submittedName>
        <fullName evidence="2">(raccoon dog) hypothetical protein</fullName>
    </submittedName>
</protein>
<feature type="compositionally biased region" description="Basic and acidic residues" evidence="1">
    <location>
        <begin position="867"/>
        <end position="878"/>
    </location>
</feature>
<evidence type="ECO:0000313" key="2">
    <source>
        <dbReference type="EMBL" id="CAD7666838.1"/>
    </source>
</evidence>
<feature type="compositionally biased region" description="Basic residues" evidence="1">
    <location>
        <begin position="216"/>
        <end position="230"/>
    </location>
</feature>
<organism evidence="2 3">
    <name type="scientific">Nyctereutes procyonoides</name>
    <name type="common">Raccoon dog</name>
    <name type="synonym">Canis procyonoides</name>
    <dbReference type="NCBI Taxonomy" id="34880"/>
    <lineage>
        <taxon>Eukaryota</taxon>
        <taxon>Metazoa</taxon>
        <taxon>Chordata</taxon>
        <taxon>Craniata</taxon>
        <taxon>Vertebrata</taxon>
        <taxon>Euteleostomi</taxon>
        <taxon>Mammalia</taxon>
        <taxon>Eutheria</taxon>
        <taxon>Laurasiatheria</taxon>
        <taxon>Carnivora</taxon>
        <taxon>Caniformia</taxon>
        <taxon>Canidae</taxon>
        <taxon>Nyctereutes</taxon>
    </lineage>
</organism>
<feature type="compositionally biased region" description="Basic and acidic residues" evidence="1">
    <location>
        <begin position="606"/>
        <end position="615"/>
    </location>
</feature>
<name>A0A811XVU7_NYCPR</name>
<feature type="compositionally biased region" description="Basic and acidic residues" evidence="1">
    <location>
        <begin position="335"/>
        <end position="354"/>
    </location>
</feature>
<comment type="caution">
    <text evidence="2">The sequence shown here is derived from an EMBL/GenBank/DDBJ whole genome shotgun (WGS) entry which is preliminary data.</text>
</comment>
<feature type="region of interest" description="Disordered" evidence="1">
    <location>
        <begin position="17"/>
        <end position="883"/>
    </location>
</feature>
<feature type="compositionally biased region" description="Gly residues" evidence="1">
    <location>
        <begin position="754"/>
        <end position="770"/>
    </location>
</feature>
<sequence>MLHLPGAACETGRWCALGGLERPRDPTTAGAARRTSPSLLHDERRRGPQRRDGGPRAREHEPAAEERGPVGAGEPCGQRDVVVARRSHMTASPQRPRPPPCRSARQPGPSPPSLRARGPSHGREPPPTATTTRPTAGSGAQQHVEGANWVGRSAQRRAAPQCHTGHWRGTQPRGTAPRARATRPRGEPPRQGEGQDRQHGRVRGRWAARNTETQRHRTATHTLRHRKRTTRATTRPRAAGGISPGGNRGTQRGPPQRELTPLLFSGTEGPADRGLRGNPQPRRHQGRRLMAKRRSDRRIPARNPGAQSRTSFERREARLPGTAHPRRAPLAGQWRPRDQTPTRSEGSDERRVDTGADPSPPRRVGASTEKPTGAQGVPTCPAPRQTGDAGGAHAHADAPDGRRAGGEPPPGGGAERVRGAATPPARPTGWRGPRRRSLGEGTDSSLPAGPTAPTRGGRATPKGEAGERGHGPPPPPPPRRRSSPRPAAAATAGEGREPPTLPARDGTGPGGGAPRRRPRHRPAPASLTPSPERTPGRPTPGPPRNRDPGPISPRRAGVGPQREAGRERAGPGGAAEGAATEKGRAGPGPRGPRGRGWAGVGRRRRAEREGGDGPDARLTGEPSRAGGGRRAPGGGRPRVSRGSPPRRRRADPTPAGGGGRRRHRGGAPPPRRTRPETRRGHPGRGDAATGERPAPEGERRGRRAPRPHDHRPASAGKAGRGGEGGRGGAGGRAAAEGAASGRRSGSPGPARASGQGGGGAPPGRDTVGGGRDGDVRGREAGAGPRLPPRHAVVADEPPFPSPPGGRPTDRRQARPPPPPRHRRAQPLPSPCLLPSRPRPPPTDGRAHALPLVPRGQRAGTAPAHPHRTGEGFAGERTDGAPTGRAASAAAAAFSLMILPQVHLRKPCYDFYFL</sequence>
<feature type="compositionally biased region" description="Pro residues" evidence="1">
    <location>
        <begin position="827"/>
        <end position="842"/>
    </location>
</feature>
<reference evidence="2" key="1">
    <citation type="submission" date="2020-12" db="EMBL/GenBank/DDBJ databases">
        <authorList>
            <consortium name="Molecular Ecology Group"/>
        </authorList>
    </citation>
    <scope>NUCLEOTIDE SEQUENCE</scope>
    <source>
        <strain evidence="2">TBG_1078</strain>
    </source>
</reference>
<accession>A0A811XVU7</accession>
<feature type="compositionally biased region" description="Low complexity" evidence="1">
    <location>
        <begin position="484"/>
        <end position="493"/>
    </location>
</feature>
<feature type="compositionally biased region" description="Low complexity" evidence="1">
    <location>
        <begin position="523"/>
        <end position="533"/>
    </location>
</feature>
<evidence type="ECO:0000313" key="3">
    <source>
        <dbReference type="Proteomes" id="UP000645828"/>
    </source>
</evidence>
<gene>
    <name evidence="2" type="ORF">NYPRO_LOCUS290</name>
</gene>